<feature type="transmembrane region" description="Helical" evidence="4">
    <location>
        <begin position="286"/>
        <end position="309"/>
    </location>
</feature>
<accession>A0A6N7IRY6</accession>
<dbReference type="Pfam" id="PF00015">
    <property type="entry name" value="MCPsignal"/>
    <property type="match status" value="1"/>
</dbReference>
<dbReference type="GO" id="GO:0004888">
    <property type="term" value="F:transmembrane signaling receptor activity"/>
    <property type="evidence" value="ECO:0007669"/>
    <property type="project" value="InterPro"/>
</dbReference>
<dbReference type="CDD" id="cd06225">
    <property type="entry name" value="HAMP"/>
    <property type="match status" value="1"/>
</dbReference>
<dbReference type="InterPro" id="IPR003660">
    <property type="entry name" value="HAMP_dom"/>
</dbReference>
<dbReference type="GO" id="GO:0016020">
    <property type="term" value="C:membrane"/>
    <property type="evidence" value="ECO:0007669"/>
    <property type="project" value="InterPro"/>
</dbReference>
<evidence type="ECO:0000256" key="4">
    <source>
        <dbReference type="SAM" id="Phobius"/>
    </source>
</evidence>
<dbReference type="PROSITE" id="PS50885">
    <property type="entry name" value="HAMP"/>
    <property type="match status" value="1"/>
</dbReference>
<dbReference type="PANTHER" id="PTHR32089">
    <property type="entry name" value="METHYL-ACCEPTING CHEMOTAXIS PROTEIN MCPB"/>
    <property type="match status" value="1"/>
</dbReference>
<dbReference type="InterPro" id="IPR004090">
    <property type="entry name" value="Chemotax_Me-accpt_rcpt"/>
</dbReference>
<proteinExistence type="inferred from homology"/>
<dbReference type="InterPro" id="IPR004089">
    <property type="entry name" value="MCPsignal_dom"/>
</dbReference>
<dbReference type="Pfam" id="PF12729">
    <property type="entry name" value="4HB_MCP_1"/>
    <property type="match status" value="1"/>
</dbReference>
<evidence type="ECO:0000259" key="6">
    <source>
        <dbReference type="PROSITE" id="PS50885"/>
    </source>
</evidence>
<dbReference type="PRINTS" id="PR00260">
    <property type="entry name" value="CHEMTRNSDUCR"/>
</dbReference>
<evidence type="ECO:0000256" key="3">
    <source>
        <dbReference type="PROSITE-ProRule" id="PRU00284"/>
    </source>
</evidence>
<dbReference type="Gene3D" id="6.10.340.10">
    <property type="match status" value="1"/>
</dbReference>
<dbReference type="OrthoDB" id="5392220at2"/>
<evidence type="ECO:0000259" key="5">
    <source>
        <dbReference type="PROSITE" id="PS50111"/>
    </source>
</evidence>
<sequence length="626" mass="68464">MAPKYTPERFFRTRPFCRILYISMKTVETKGRGRKIMKKNKKAGKNCWEYKACPEERKDCCPAYTQNRGRDCWLVDHTLCGGKEQGSTAEKSEECRRCDFYRLLNRKGMQIRSKLILGFGTVLLLTLIMGFLSLTQLYLINSSYSDLVEHKTAVISMAQDILIQYERSALDLRGYMLTGNPNYLNNYQAEAKKVGQEISDLAQHLDDEQGRTLHAYFQKAHADSLKYAEEAIKLRQDNRMDELESFMITSGDTLKTVITAGQGLVEYQQELLEQGKATNTTRIQQAMVMVPALIILALLAGLGVSFYTARSIASPLVRIEEKATRIAAGDLSGGEINVNTRDEVGRMARAFNQMAASLKHMARELVEKSRALSAASQQLTSTAEETAAGASQVAATISQVAGSAEQVSENAQRVSDAAAKVSQHAGEGTLAMEKISTQMNNIARAAEAASRTMDDLKSKSQNISAMVELITRIAEQTNLLALNAAIEAARAGEHGRGFAVVAEEVRSLAEQSAGAAKEIQEVIQAIQQEMDQAVGAADTSTREVRAGSRMVEEVNRSLLEIINSVQNLTGQIQEVALAAQEISTGVQNITASAEEQSSAMEEVSATAESLSTLAAELQSIASRFKV</sequence>
<keyword evidence="1 3" id="KW-0807">Transducer</keyword>
<keyword evidence="4" id="KW-0472">Membrane</keyword>
<evidence type="ECO:0000256" key="2">
    <source>
        <dbReference type="ARBA" id="ARBA00029447"/>
    </source>
</evidence>
<dbReference type="EMBL" id="WHYR01000032">
    <property type="protein sequence ID" value="MQL52895.1"/>
    <property type="molecule type" value="Genomic_DNA"/>
</dbReference>
<organism evidence="7 8">
    <name type="scientific">Desulfofundulus thermobenzoicus</name>
    <dbReference type="NCBI Taxonomy" id="29376"/>
    <lineage>
        <taxon>Bacteria</taxon>
        <taxon>Bacillati</taxon>
        <taxon>Bacillota</taxon>
        <taxon>Clostridia</taxon>
        <taxon>Eubacteriales</taxon>
        <taxon>Peptococcaceae</taxon>
        <taxon>Desulfofundulus</taxon>
    </lineage>
</organism>
<dbReference type="GO" id="GO:0006935">
    <property type="term" value="P:chemotaxis"/>
    <property type="evidence" value="ECO:0007669"/>
    <property type="project" value="InterPro"/>
</dbReference>
<dbReference type="CDD" id="cd11386">
    <property type="entry name" value="MCP_signal"/>
    <property type="match status" value="1"/>
</dbReference>
<reference evidence="7 8" key="1">
    <citation type="submission" date="2019-10" db="EMBL/GenBank/DDBJ databases">
        <title>Comparative genomics of sulfur disproportionating microorganisms.</title>
        <authorList>
            <person name="Ward L.M."/>
            <person name="Bertran E."/>
            <person name="Johnston D."/>
        </authorList>
    </citation>
    <scope>NUCLEOTIDE SEQUENCE [LARGE SCALE GENOMIC DNA]</scope>
    <source>
        <strain evidence="7 8">DSM 14055</strain>
    </source>
</reference>
<keyword evidence="4" id="KW-1133">Transmembrane helix</keyword>
<feature type="transmembrane region" description="Helical" evidence="4">
    <location>
        <begin position="115"/>
        <end position="139"/>
    </location>
</feature>
<dbReference type="Gene3D" id="1.10.287.950">
    <property type="entry name" value="Methyl-accepting chemotaxis protein"/>
    <property type="match status" value="1"/>
</dbReference>
<dbReference type="NCBIfam" id="NF045718">
    <property type="entry name" value="two_CW_domain"/>
    <property type="match status" value="1"/>
</dbReference>
<keyword evidence="4" id="KW-0812">Transmembrane</keyword>
<dbReference type="PROSITE" id="PS50111">
    <property type="entry name" value="CHEMOTAXIS_TRANSDUC_2"/>
    <property type="match status" value="1"/>
</dbReference>
<dbReference type="Proteomes" id="UP000441717">
    <property type="component" value="Unassembled WGS sequence"/>
</dbReference>
<gene>
    <name evidence="7" type="ORF">GFC01_11620</name>
</gene>
<dbReference type="Pfam" id="PF00672">
    <property type="entry name" value="HAMP"/>
    <property type="match status" value="1"/>
</dbReference>
<comment type="caution">
    <text evidence="7">The sequence shown here is derived from an EMBL/GenBank/DDBJ whole genome shotgun (WGS) entry which is preliminary data.</text>
</comment>
<feature type="domain" description="Methyl-accepting transducer" evidence="5">
    <location>
        <begin position="361"/>
        <end position="611"/>
    </location>
</feature>
<dbReference type="GO" id="GO:0007165">
    <property type="term" value="P:signal transduction"/>
    <property type="evidence" value="ECO:0007669"/>
    <property type="project" value="UniProtKB-KW"/>
</dbReference>
<dbReference type="SMART" id="SM00304">
    <property type="entry name" value="HAMP"/>
    <property type="match status" value="2"/>
</dbReference>
<evidence type="ECO:0000256" key="1">
    <source>
        <dbReference type="ARBA" id="ARBA00023224"/>
    </source>
</evidence>
<dbReference type="InterPro" id="IPR054687">
    <property type="entry name" value="Two-CW_dom"/>
</dbReference>
<dbReference type="AlphaFoldDB" id="A0A6N7IRY6"/>
<feature type="domain" description="HAMP" evidence="6">
    <location>
        <begin position="310"/>
        <end position="363"/>
    </location>
</feature>
<dbReference type="FunFam" id="1.10.287.950:FF:000001">
    <property type="entry name" value="Methyl-accepting chemotaxis sensory transducer"/>
    <property type="match status" value="1"/>
</dbReference>
<dbReference type="PANTHER" id="PTHR32089:SF112">
    <property type="entry name" value="LYSOZYME-LIKE PROTEIN-RELATED"/>
    <property type="match status" value="1"/>
</dbReference>
<comment type="similarity">
    <text evidence="2">Belongs to the methyl-accepting chemotaxis (MCP) protein family.</text>
</comment>
<dbReference type="SUPFAM" id="SSF58104">
    <property type="entry name" value="Methyl-accepting chemotaxis protein (MCP) signaling domain"/>
    <property type="match status" value="1"/>
</dbReference>
<evidence type="ECO:0000313" key="8">
    <source>
        <dbReference type="Proteomes" id="UP000441717"/>
    </source>
</evidence>
<evidence type="ECO:0000313" key="7">
    <source>
        <dbReference type="EMBL" id="MQL52895.1"/>
    </source>
</evidence>
<dbReference type="SMART" id="SM00283">
    <property type="entry name" value="MA"/>
    <property type="match status" value="1"/>
</dbReference>
<dbReference type="InterPro" id="IPR024478">
    <property type="entry name" value="HlyB_4HB_MCP"/>
</dbReference>
<keyword evidence="8" id="KW-1185">Reference proteome</keyword>
<name>A0A6N7IRY6_9FIRM</name>
<protein>
    <submittedName>
        <fullName evidence="7">HAMP domain-containing protein</fullName>
    </submittedName>
</protein>